<feature type="transmembrane region" description="Helical" evidence="1">
    <location>
        <begin position="148"/>
        <end position="173"/>
    </location>
</feature>
<dbReference type="AlphaFoldDB" id="A0A1M5PZT2"/>
<keyword evidence="1" id="KW-0812">Transmembrane</keyword>
<gene>
    <name evidence="2" type="ORF">SAMN04488530_11724</name>
</gene>
<dbReference type="EMBL" id="FQWX01000017">
    <property type="protein sequence ID" value="SHH06999.1"/>
    <property type="molecule type" value="Genomic_DNA"/>
</dbReference>
<dbReference type="RefSeq" id="WP_073126286.1">
    <property type="nucleotide sequence ID" value="NZ_BAABCH010000096.1"/>
</dbReference>
<protein>
    <recommendedName>
        <fullName evidence="4">DUF2232 domain-containing protein</fullName>
    </recommendedName>
</protein>
<name>A0A1M5PZT2_9FIRM</name>
<feature type="transmembrane region" description="Helical" evidence="1">
    <location>
        <begin position="12"/>
        <end position="34"/>
    </location>
</feature>
<reference evidence="3" key="1">
    <citation type="submission" date="2016-11" db="EMBL/GenBank/DDBJ databases">
        <authorList>
            <person name="Varghese N."/>
            <person name="Submissions S."/>
        </authorList>
    </citation>
    <scope>NUCLEOTIDE SEQUENCE [LARGE SCALE GENOMIC DNA]</scope>
    <source>
        <strain evidence="3">DSM 2635</strain>
    </source>
</reference>
<evidence type="ECO:0008006" key="4">
    <source>
        <dbReference type="Google" id="ProtNLM"/>
    </source>
</evidence>
<dbReference type="OrthoDB" id="1757887at2"/>
<accession>A0A1M5PZT2</accession>
<feature type="transmembrane region" description="Helical" evidence="1">
    <location>
        <begin position="206"/>
        <end position="223"/>
    </location>
</feature>
<feature type="transmembrane region" description="Helical" evidence="1">
    <location>
        <begin position="99"/>
        <end position="121"/>
    </location>
</feature>
<feature type="transmembrane region" description="Helical" evidence="1">
    <location>
        <begin position="54"/>
        <end position="78"/>
    </location>
</feature>
<organism evidence="2 3">
    <name type="scientific">Asaccharospora irregularis DSM 2635</name>
    <dbReference type="NCBI Taxonomy" id="1121321"/>
    <lineage>
        <taxon>Bacteria</taxon>
        <taxon>Bacillati</taxon>
        <taxon>Bacillota</taxon>
        <taxon>Clostridia</taxon>
        <taxon>Peptostreptococcales</taxon>
        <taxon>Peptostreptococcaceae</taxon>
        <taxon>Asaccharospora</taxon>
    </lineage>
</organism>
<keyword evidence="1" id="KW-1133">Transmembrane helix</keyword>
<evidence type="ECO:0000313" key="2">
    <source>
        <dbReference type="EMBL" id="SHH06999.1"/>
    </source>
</evidence>
<keyword evidence="3" id="KW-1185">Reference proteome</keyword>
<proteinExistence type="predicted"/>
<sequence length="323" mass="36844">MNETKKLTEAALLSSLFIVATIVIVGTGFGYMLYLDFIVPVFFCSICIKCDIKYTLLSALSSLLIIFLVLGNIGTAIWASQSIILGITCGFMMKKSTTVLDDILCSSIIGVIIMIFVDVYASKLIGYSFMKEFQGYMKYVPIREFADIAYYLMISLFVLGTVFSIYILSLMLCNKINILKLNSKKKFLVIRNFRSCGRFLCCSKNIFYLSVAYIFIIEIIRLFNIDYSLVYLKTSIICSEYICIYFVMRDSFTSIQNFIMAKYKKIIYPRVLGISIMILFFVNLKLTTIGLAISNIILDRKINIIIKQIDIINSYTYALATKK</sequence>
<keyword evidence="1" id="KW-0472">Membrane</keyword>
<evidence type="ECO:0000256" key="1">
    <source>
        <dbReference type="SAM" id="Phobius"/>
    </source>
</evidence>
<dbReference type="Proteomes" id="UP000243255">
    <property type="component" value="Unassembled WGS sequence"/>
</dbReference>
<evidence type="ECO:0000313" key="3">
    <source>
        <dbReference type="Proteomes" id="UP000243255"/>
    </source>
</evidence>
<feature type="transmembrane region" description="Helical" evidence="1">
    <location>
        <begin position="267"/>
        <end position="293"/>
    </location>
</feature>
<dbReference type="STRING" id="1121321.SAMN04488530_11724"/>